<comment type="caution">
    <text evidence="6">The sequence shown here is derived from an EMBL/GenBank/DDBJ whole genome shotgun (WGS) entry which is preliminary data.</text>
</comment>
<feature type="coiled-coil region" evidence="4">
    <location>
        <begin position="757"/>
        <end position="856"/>
    </location>
</feature>
<dbReference type="InterPro" id="IPR027417">
    <property type="entry name" value="P-loop_NTPase"/>
</dbReference>
<evidence type="ECO:0000313" key="6">
    <source>
        <dbReference type="EMBL" id="MBD2151378.1"/>
    </source>
</evidence>
<accession>A0A926UV85</accession>
<dbReference type="Pfam" id="PF13476">
    <property type="entry name" value="AAA_23"/>
    <property type="match status" value="1"/>
</dbReference>
<evidence type="ECO:0000256" key="4">
    <source>
        <dbReference type="SAM" id="Coils"/>
    </source>
</evidence>
<organism evidence="6 7">
    <name type="scientific">Pseudanabaena cinerea FACHB-1277</name>
    <dbReference type="NCBI Taxonomy" id="2949581"/>
    <lineage>
        <taxon>Bacteria</taxon>
        <taxon>Bacillati</taxon>
        <taxon>Cyanobacteriota</taxon>
        <taxon>Cyanophyceae</taxon>
        <taxon>Pseudanabaenales</taxon>
        <taxon>Pseudanabaenaceae</taxon>
        <taxon>Pseudanabaena</taxon>
        <taxon>Pseudanabaena cinerea</taxon>
    </lineage>
</organism>
<comment type="subunit">
    <text evidence="2">Heterodimer of SbcC and SbcD.</text>
</comment>
<reference evidence="6" key="1">
    <citation type="journal article" date="2015" name="ISME J.">
        <title>Draft Genome Sequence of Streptomyces incarnatus NRRL8089, which Produces the Nucleoside Antibiotic Sinefungin.</title>
        <authorList>
            <person name="Oshima K."/>
            <person name="Hattori M."/>
            <person name="Shimizu H."/>
            <person name="Fukuda K."/>
            <person name="Nemoto M."/>
            <person name="Inagaki K."/>
            <person name="Tamura T."/>
        </authorList>
    </citation>
    <scope>NUCLEOTIDE SEQUENCE</scope>
    <source>
        <strain evidence="6">FACHB-1277</strain>
    </source>
</reference>
<protein>
    <recommendedName>
        <fullName evidence="3">Nuclease SbcCD subunit C</fullName>
    </recommendedName>
</protein>
<evidence type="ECO:0000259" key="5">
    <source>
        <dbReference type="Pfam" id="PF13476"/>
    </source>
</evidence>
<feature type="coiled-coil region" evidence="4">
    <location>
        <begin position="545"/>
        <end position="586"/>
    </location>
</feature>
<feature type="domain" description="Rad50/SbcC-type AAA" evidence="5">
    <location>
        <begin position="6"/>
        <end position="222"/>
    </location>
</feature>
<dbReference type="RefSeq" id="WP_190351798.1">
    <property type="nucleotide sequence ID" value="NZ_JACJPY010000051.1"/>
</dbReference>
<gene>
    <name evidence="6" type="ORF">H6F44_14780</name>
</gene>
<dbReference type="Pfam" id="PF13558">
    <property type="entry name" value="SbcC_Walker_B"/>
    <property type="match status" value="1"/>
</dbReference>
<dbReference type="SUPFAM" id="SSF52540">
    <property type="entry name" value="P-loop containing nucleoside triphosphate hydrolases"/>
    <property type="match status" value="1"/>
</dbReference>
<dbReference type="Gene3D" id="3.40.50.300">
    <property type="entry name" value="P-loop containing nucleotide triphosphate hydrolases"/>
    <property type="match status" value="2"/>
</dbReference>
<keyword evidence="4" id="KW-0175">Coiled coil</keyword>
<evidence type="ECO:0000313" key="7">
    <source>
        <dbReference type="Proteomes" id="UP000631421"/>
    </source>
</evidence>
<feature type="coiled-coil region" evidence="4">
    <location>
        <begin position="629"/>
        <end position="663"/>
    </location>
</feature>
<dbReference type="PANTHER" id="PTHR32114:SF2">
    <property type="entry name" value="ABC TRANSPORTER ABCH.3"/>
    <property type="match status" value="1"/>
</dbReference>
<evidence type="ECO:0000256" key="2">
    <source>
        <dbReference type="ARBA" id="ARBA00011322"/>
    </source>
</evidence>
<sequence>MRPIELIVEGFTSFRARQTLSFVDLDLFAITGATGAGKTSLLDAITFALYDKVAQKPNASKELVSQGANLLRVELRFMMRQAEYRAIRTWRNRGKTDEKKFLLEKLVDGDWEPWHTQQKVEEIIGMDFETFTRVIVLPQGKFDEFLKGEASKRREILRQLAGFQIFEQMRKEASDRHIRYRAEREGLEKVLEGMQVPTELEIQSQQKLLRDCEREVPEYELKVKHNQELLANAERLFAQIQQYQQLTIQLESLQQDANQIQILETQLQRSLRAYAIMGTWQMLQSLRQRLEAATLEQSTTSQNLASAQSALAQQELIYEQFQASQSVVQNQITEQQKNLAIAASLDQQQQQSQKELQNAEQNLLERSQSHTKLNAAYQQAVKNLATLEQELQNITRQVQRSLDQDQFAQLQKLQQVTEPFRQWQICRANLIKQQQKVEQSQIEINQCHDQLLPLQSAIADQESQLANLGETLQNAEATNATVLQTSHVHALRAHLHDGDRCPVCEHNYNSQGLATLPNLELIDVQPLVKQKAQIESILTKSLQSRIKLETNLANSQSNLQAQTQEVAELSTQINELKKQIDRILEIDLEKDSETDWQDRDLISDRQSLETQVQAHQALTLKQKEIAIAHENAVQQLQIHQENLQLAQKELQKAEQERSLRQTNLVEISQQLQTITAGKSYADLQKELAAVQIEISDRAEAAQKSYQKAREQLIQAEAAAAKALESFTKTNAEYSQQDAHWQTELANLQMTELEFHASLVARSQMEQWQQQINQHQRQYQEITTRMQMYSEAIADQHTDLEAIADLQNQLQQSAQQLQQATETRASLKAWLEQAQQKRQESQELAERQNLLQTQEQTYHILTQDLRSDKFQEYILDSLQQELANRASELLQQLSDQRYILQIENADYWVADNWNGGEKRRVKTLSGGETFAASLSMALALSERLSMGIELGSLFLDEGFGTLDSETLESVTQILESLRQQDRLIGVITHIQSLADRLPTQIHVRKSINGSELVVL</sequence>
<dbReference type="Proteomes" id="UP000631421">
    <property type="component" value="Unassembled WGS sequence"/>
</dbReference>
<name>A0A926UV85_9CYAN</name>
<feature type="coiled-coil region" evidence="4">
    <location>
        <begin position="698"/>
        <end position="725"/>
    </location>
</feature>
<dbReference type="PANTHER" id="PTHR32114">
    <property type="entry name" value="ABC TRANSPORTER ABCH.3"/>
    <property type="match status" value="1"/>
</dbReference>
<evidence type="ECO:0000256" key="1">
    <source>
        <dbReference type="ARBA" id="ARBA00006930"/>
    </source>
</evidence>
<proteinExistence type="inferred from homology"/>
<dbReference type="AlphaFoldDB" id="A0A926UV85"/>
<feature type="coiled-coil region" evidence="4">
    <location>
        <begin position="202"/>
        <end position="270"/>
    </location>
</feature>
<evidence type="ECO:0000256" key="3">
    <source>
        <dbReference type="ARBA" id="ARBA00013368"/>
    </source>
</evidence>
<comment type="similarity">
    <text evidence="1">Belongs to the SMC family. SbcC subfamily.</text>
</comment>
<feature type="coiled-coil region" evidence="4">
    <location>
        <begin position="342"/>
        <end position="404"/>
    </location>
</feature>
<dbReference type="EMBL" id="JACJPY010000051">
    <property type="protein sequence ID" value="MBD2151378.1"/>
    <property type="molecule type" value="Genomic_DNA"/>
</dbReference>
<reference evidence="6" key="2">
    <citation type="submission" date="2020-08" db="EMBL/GenBank/DDBJ databases">
        <authorList>
            <person name="Chen M."/>
            <person name="Teng W."/>
            <person name="Zhao L."/>
            <person name="Hu C."/>
            <person name="Zhou Y."/>
            <person name="Han B."/>
            <person name="Song L."/>
            <person name="Shu W."/>
        </authorList>
    </citation>
    <scope>NUCLEOTIDE SEQUENCE</scope>
    <source>
        <strain evidence="6">FACHB-1277</strain>
    </source>
</reference>
<keyword evidence="7" id="KW-1185">Reference proteome</keyword>
<dbReference type="InterPro" id="IPR038729">
    <property type="entry name" value="Rad50/SbcC_AAA"/>
</dbReference>